<evidence type="ECO:0000313" key="2">
    <source>
        <dbReference type="Proteomes" id="UP000887159"/>
    </source>
</evidence>
<dbReference type="AlphaFoldDB" id="A0A8X6T0Q6"/>
<comment type="caution">
    <text evidence="1">The sequence shown here is derived from an EMBL/GenBank/DDBJ whole genome shotgun (WGS) entry which is preliminary data.</text>
</comment>
<gene>
    <name evidence="1" type="ORF">TNCV_1168351</name>
</gene>
<proteinExistence type="predicted"/>
<keyword evidence="2" id="KW-1185">Reference proteome</keyword>
<reference evidence="1" key="1">
    <citation type="submission" date="2020-08" db="EMBL/GenBank/DDBJ databases">
        <title>Multicomponent nature underlies the extraordinary mechanical properties of spider dragline silk.</title>
        <authorList>
            <person name="Kono N."/>
            <person name="Nakamura H."/>
            <person name="Mori M."/>
            <person name="Yoshida Y."/>
            <person name="Ohtoshi R."/>
            <person name="Malay A.D."/>
            <person name="Moran D.A.P."/>
            <person name="Tomita M."/>
            <person name="Numata K."/>
            <person name="Arakawa K."/>
        </authorList>
    </citation>
    <scope>NUCLEOTIDE SEQUENCE</scope>
</reference>
<protein>
    <submittedName>
        <fullName evidence="1">Uncharacterized protein</fullName>
    </submittedName>
</protein>
<evidence type="ECO:0000313" key="1">
    <source>
        <dbReference type="EMBL" id="GFY21691.1"/>
    </source>
</evidence>
<name>A0A8X6T0Q6_TRICX</name>
<sequence length="100" mass="11209">MFLAPRSSVFPVRCNQRDTQNWTLGLKVSLCKTSVDCLPQNSSSRTAARSRVICGSVVHRCCHALSAKLQSCADITPWRLCPTFLVTQYHFFGIDSTTER</sequence>
<accession>A0A8X6T0Q6</accession>
<dbReference type="EMBL" id="BMAU01021358">
    <property type="protein sequence ID" value="GFY21691.1"/>
    <property type="molecule type" value="Genomic_DNA"/>
</dbReference>
<organism evidence="1 2">
    <name type="scientific">Trichonephila clavipes</name>
    <name type="common">Golden silk orbweaver</name>
    <name type="synonym">Nephila clavipes</name>
    <dbReference type="NCBI Taxonomy" id="2585209"/>
    <lineage>
        <taxon>Eukaryota</taxon>
        <taxon>Metazoa</taxon>
        <taxon>Ecdysozoa</taxon>
        <taxon>Arthropoda</taxon>
        <taxon>Chelicerata</taxon>
        <taxon>Arachnida</taxon>
        <taxon>Araneae</taxon>
        <taxon>Araneomorphae</taxon>
        <taxon>Entelegynae</taxon>
        <taxon>Araneoidea</taxon>
        <taxon>Nephilidae</taxon>
        <taxon>Trichonephila</taxon>
    </lineage>
</organism>
<dbReference type="Proteomes" id="UP000887159">
    <property type="component" value="Unassembled WGS sequence"/>
</dbReference>